<dbReference type="Proteomes" id="UP001154322">
    <property type="component" value="Unassembled WGS sequence"/>
</dbReference>
<dbReference type="InterPro" id="IPR003497">
    <property type="entry name" value="BRO_N_domain"/>
</dbReference>
<dbReference type="Pfam" id="PF02498">
    <property type="entry name" value="Bro-N"/>
    <property type="match status" value="1"/>
</dbReference>
<reference evidence="2" key="1">
    <citation type="submission" date="2022-06" db="EMBL/GenBank/DDBJ databases">
        <authorList>
            <person name="Dietemann V."/>
            <person name="Ory F."/>
            <person name="Dainat B."/>
            <person name="Oberhansli S."/>
        </authorList>
    </citation>
    <scope>NUCLEOTIDE SEQUENCE</scope>
    <source>
        <strain evidence="2">Ena-SAMPLE-TAB-26-04-2022-14:26:32:270-5432</strain>
    </source>
</reference>
<comment type="caution">
    <text evidence="2">The sequence shown here is derived from an EMBL/GenBank/DDBJ whole genome shotgun (WGS) entry which is preliminary data.</text>
</comment>
<gene>
    <name evidence="2" type="ORF">WJ0W_003534</name>
</gene>
<dbReference type="RefSeq" id="WP_213430868.1">
    <property type="nucleotide sequence ID" value="NZ_AP031286.1"/>
</dbReference>
<feature type="domain" description="Bro-N" evidence="1">
    <location>
        <begin position="10"/>
        <end position="103"/>
    </location>
</feature>
<sequence length="205" mass="23717">MNVRVENWNGYDIRFVEKEPNDWWAVASDVAKALGYRDAYNLTRLVDSDEKDTHLLSTHGGEQYVSIISETGMYEAVFNSKRSEAKDFKRWVKQLIKTLRQSTGLEGFQVFRMLDKEHQREAMRNLSSSLRQPVRRDFIKANTIADKAVSSKFGHPKMLKKGQMTPDMLVARQPILEDTVSLMSMVDHFKLDLSVSKTIYEKHAQ</sequence>
<dbReference type="PANTHER" id="PTHR36180:SF2">
    <property type="entry name" value="BRO FAMILY PROTEIN"/>
    <property type="match status" value="1"/>
</dbReference>
<evidence type="ECO:0000313" key="3">
    <source>
        <dbReference type="Proteomes" id="UP001154322"/>
    </source>
</evidence>
<organism evidence="2 3">
    <name type="scientific">Paenibacillus melissococcoides</name>
    <dbReference type="NCBI Taxonomy" id="2912268"/>
    <lineage>
        <taxon>Bacteria</taxon>
        <taxon>Bacillati</taxon>
        <taxon>Bacillota</taxon>
        <taxon>Bacilli</taxon>
        <taxon>Bacillales</taxon>
        <taxon>Paenibacillaceae</taxon>
        <taxon>Paenibacillus</taxon>
    </lineage>
</organism>
<evidence type="ECO:0000313" key="2">
    <source>
        <dbReference type="EMBL" id="CAH8246299.1"/>
    </source>
</evidence>
<keyword evidence="3" id="KW-1185">Reference proteome</keyword>
<name>A0ABM9G3X8_9BACL</name>
<accession>A0ABM9G3X8</accession>
<dbReference type="PROSITE" id="PS51750">
    <property type="entry name" value="BRO_N"/>
    <property type="match status" value="1"/>
</dbReference>
<dbReference type="SMART" id="SM01040">
    <property type="entry name" value="Bro-N"/>
    <property type="match status" value="1"/>
</dbReference>
<proteinExistence type="predicted"/>
<protein>
    <submittedName>
        <fullName evidence="2">Phage repressor protein</fullName>
    </submittedName>
</protein>
<evidence type="ECO:0000259" key="1">
    <source>
        <dbReference type="PROSITE" id="PS51750"/>
    </source>
</evidence>
<dbReference type="PANTHER" id="PTHR36180">
    <property type="entry name" value="DNA-BINDING PROTEIN-RELATED-RELATED"/>
    <property type="match status" value="1"/>
</dbReference>
<dbReference type="EMBL" id="CALYLO010000004">
    <property type="protein sequence ID" value="CAH8246299.1"/>
    <property type="molecule type" value="Genomic_DNA"/>
</dbReference>